<evidence type="ECO:0000256" key="1">
    <source>
        <dbReference type="SAM" id="SignalP"/>
    </source>
</evidence>
<evidence type="ECO:0000313" key="3">
    <source>
        <dbReference type="Proteomes" id="UP000321523"/>
    </source>
</evidence>
<dbReference type="EMBL" id="BJYZ01000002">
    <property type="protein sequence ID" value="GEO36413.1"/>
    <property type="molecule type" value="Genomic_DNA"/>
</dbReference>
<gene>
    <name evidence="2" type="ORF">SAE02_05610</name>
</gene>
<sequence>MGLALLGIIAGSASAQAVPVANPIVIGAPTIAVTFANTPPGFVVFNEYLMEPSAIVATTGGGVGQAQIFAPEGIAQPLPGPNLSAFGGIQIPFALGLDGPGTVELTMSGKVRTTATTTTLQEGPPFAASFIDIGPNTQISGMASGPIRFVLDWDLSIVLTQEGRESETRRTARRVVCPNSVGIVCEQAYDISVLDNTFLPRPGVPSIIETTMNYVVTLESRPVTVPEPPGWPLMAAASLVIGFMATPCRRRVQSSTCAVSAAPQISST</sequence>
<protein>
    <recommendedName>
        <fullName evidence="4">PEP-CTERM protein-sorting domain-containing protein</fullName>
    </recommendedName>
</protein>
<keyword evidence="1" id="KW-0732">Signal</keyword>
<keyword evidence="3" id="KW-1185">Reference proteome</keyword>
<dbReference type="Proteomes" id="UP000321523">
    <property type="component" value="Unassembled WGS sequence"/>
</dbReference>
<dbReference type="AlphaFoldDB" id="A0A512DIV7"/>
<name>A0A512DIV7_9PROT</name>
<feature type="signal peptide" evidence="1">
    <location>
        <begin position="1"/>
        <end position="17"/>
    </location>
</feature>
<organism evidence="2 3">
    <name type="scientific">Skermanella aerolata</name>
    <dbReference type="NCBI Taxonomy" id="393310"/>
    <lineage>
        <taxon>Bacteria</taxon>
        <taxon>Pseudomonadati</taxon>
        <taxon>Pseudomonadota</taxon>
        <taxon>Alphaproteobacteria</taxon>
        <taxon>Rhodospirillales</taxon>
        <taxon>Azospirillaceae</taxon>
        <taxon>Skermanella</taxon>
    </lineage>
</organism>
<accession>A0A512DIV7</accession>
<reference evidence="2 3" key="1">
    <citation type="submission" date="2019-07" db="EMBL/GenBank/DDBJ databases">
        <title>Whole genome shotgun sequence of Skermanella aerolata NBRC 106429.</title>
        <authorList>
            <person name="Hosoyama A."/>
            <person name="Uohara A."/>
            <person name="Ohji S."/>
            <person name="Ichikawa N."/>
        </authorList>
    </citation>
    <scope>NUCLEOTIDE SEQUENCE [LARGE SCALE GENOMIC DNA]</scope>
    <source>
        <strain evidence="2 3">NBRC 106429</strain>
    </source>
</reference>
<proteinExistence type="predicted"/>
<feature type="chain" id="PRO_5021811418" description="PEP-CTERM protein-sorting domain-containing protein" evidence="1">
    <location>
        <begin position="18"/>
        <end position="268"/>
    </location>
</feature>
<evidence type="ECO:0000313" key="2">
    <source>
        <dbReference type="EMBL" id="GEO36413.1"/>
    </source>
</evidence>
<evidence type="ECO:0008006" key="4">
    <source>
        <dbReference type="Google" id="ProtNLM"/>
    </source>
</evidence>
<comment type="caution">
    <text evidence="2">The sequence shown here is derived from an EMBL/GenBank/DDBJ whole genome shotgun (WGS) entry which is preliminary data.</text>
</comment>